<keyword evidence="5" id="KW-1185">Reference proteome</keyword>
<feature type="domain" description="C2H2-type" evidence="3">
    <location>
        <begin position="431"/>
        <end position="458"/>
    </location>
</feature>
<dbReference type="InterPro" id="IPR036236">
    <property type="entry name" value="Znf_C2H2_sf"/>
</dbReference>
<organism evidence="4 5">
    <name type="scientific">Anopheles epiroticus</name>
    <dbReference type="NCBI Taxonomy" id="199890"/>
    <lineage>
        <taxon>Eukaryota</taxon>
        <taxon>Metazoa</taxon>
        <taxon>Ecdysozoa</taxon>
        <taxon>Arthropoda</taxon>
        <taxon>Hexapoda</taxon>
        <taxon>Insecta</taxon>
        <taxon>Pterygota</taxon>
        <taxon>Neoptera</taxon>
        <taxon>Endopterygota</taxon>
        <taxon>Diptera</taxon>
        <taxon>Nematocera</taxon>
        <taxon>Culicoidea</taxon>
        <taxon>Culicidae</taxon>
        <taxon>Anophelinae</taxon>
        <taxon>Anopheles</taxon>
    </lineage>
</organism>
<evidence type="ECO:0000256" key="2">
    <source>
        <dbReference type="SAM" id="MobiDB-lite"/>
    </source>
</evidence>
<feature type="domain" description="C2H2-type" evidence="3">
    <location>
        <begin position="288"/>
        <end position="310"/>
    </location>
</feature>
<dbReference type="PANTHER" id="PTHR23225:SF2">
    <property type="entry name" value="AT09679P-RELATED"/>
    <property type="match status" value="1"/>
</dbReference>
<evidence type="ECO:0000313" key="4">
    <source>
        <dbReference type="EnsemblMetazoa" id="AEPI014132-PA"/>
    </source>
</evidence>
<name>A0A182PXP8_9DIPT</name>
<dbReference type="GO" id="GO:0008270">
    <property type="term" value="F:zinc ion binding"/>
    <property type="evidence" value="ECO:0007669"/>
    <property type="project" value="UniProtKB-KW"/>
</dbReference>
<keyword evidence="1" id="KW-0862">Zinc</keyword>
<feature type="domain" description="C2H2-type" evidence="3">
    <location>
        <begin position="313"/>
        <end position="341"/>
    </location>
</feature>
<dbReference type="PROSITE" id="PS00028">
    <property type="entry name" value="ZINC_FINGER_C2H2_1"/>
    <property type="match status" value="7"/>
</dbReference>
<dbReference type="InterPro" id="IPR013087">
    <property type="entry name" value="Znf_C2H2_type"/>
</dbReference>
<protein>
    <recommendedName>
        <fullName evidence="3">C2H2-type domain-containing protein</fullName>
    </recommendedName>
</protein>
<feature type="compositionally biased region" description="Basic and acidic residues" evidence="2">
    <location>
        <begin position="158"/>
        <end position="167"/>
    </location>
</feature>
<dbReference type="PANTHER" id="PTHR23225">
    <property type="entry name" value="ZINC FINGER PROTEIN"/>
    <property type="match status" value="1"/>
</dbReference>
<evidence type="ECO:0000259" key="3">
    <source>
        <dbReference type="PROSITE" id="PS50157"/>
    </source>
</evidence>
<feature type="domain" description="C2H2-type" evidence="3">
    <location>
        <begin position="342"/>
        <end position="365"/>
    </location>
</feature>
<dbReference type="SMART" id="SM00355">
    <property type="entry name" value="ZnF_C2H2"/>
    <property type="match status" value="10"/>
</dbReference>
<reference evidence="5" key="1">
    <citation type="submission" date="2013-03" db="EMBL/GenBank/DDBJ databases">
        <title>The Genome Sequence of Anopheles epiroticus epiroticus2.</title>
        <authorList>
            <consortium name="The Broad Institute Genomics Platform"/>
            <person name="Neafsey D.E."/>
            <person name="Howell P."/>
            <person name="Walker B."/>
            <person name="Young S.K."/>
            <person name="Zeng Q."/>
            <person name="Gargeya S."/>
            <person name="Fitzgerald M."/>
            <person name="Haas B."/>
            <person name="Abouelleil A."/>
            <person name="Allen A.W."/>
            <person name="Alvarado L."/>
            <person name="Arachchi H.M."/>
            <person name="Berlin A.M."/>
            <person name="Chapman S.B."/>
            <person name="Gainer-Dewar J."/>
            <person name="Goldberg J."/>
            <person name="Griggs A."/>
            <person name="Gujja S."/>
            <person name="Hansen M."/>
            <person name="Howarth C."/>
            <person name="Imamovic A."/>
            <person name="Ireland A."/>
            <person name="Larimer J."/>
            <person name="McCowan C."/>
            <person name="Murphy C."/>
            <person name="Pearson M."/>
            <person name="Poon T.W."/>
            <person name="Priest M."/>
            <person name="Roberts A."/>
            <person name="Saif S."/>
            <person name="Shea T."/>
            <person name="Sisk P."/>
            <person name="Sykes S."/>
            <person name="Wortman J."/>
            <person name="Nusbaum C."/>
            <person name="Birren B."/>
        </authorList>
    </citation>
    <scope>NUCLEOTIDE SEQUENCE [LARGE SCALE GENOMIC DNA]</scope>
    <source>
        <strain evidence="5">Epiroticus2</strain>
    </source>
</reference>
<dbReference type="AlphaFoldDB" id="A0A182PXP8"/>
<dbReference type="Pfam" id="PF00096">
    <property type="entry name" value="zf-C2H2"/>
    <property type="match status" value="2"/>
</dbReference>
<dbReference type="VEuPathDB" id="VectorBase:AEPI014132"/>
<dbReference type="Proteomes" id="UP000075885">
    <property type="component" value="Unassembled WGS sequence"/>
</dbReference>
<dbReference type="STRING" id="199890.A0A182PXP8"/>
<dbReference type="GO" id="GO:0003700">
    <property type="term" value="F:DNA-binding transcription factor activity"/>
    <property type="evidence" value="ECO:0007669"/>
    <property type="project" value="InterPro"/>
</dbReference>
<accession>A0A182PXP8</accession>
<dbReference type="PROSITE" id="PS50157">
    <property type="entry name" value="ZINC_FINGER_C2H2_2"/>
    <property type="match status" value="7"/>
</dbReference>
<feature type="domain" description="C2H2-type" evidence="3">
    <location>
        <begin position="402"/>
        <end position="430"/>
    </location>
</feature>
<proteinExistence type="predicted"/>
<feature type="region of interest" description="Disordered" evidence="2">
    <location>
        <begin position="128"/>
        <end position="192"/>
    </location>
</feature>
<keyword evidence="1" id="KW-0863">Zinc-finger</keyword>
<dbReference type="InterPro" id="IPR039970">
    <property type="entry name" value="TF_Grauzone"/>
</dbReference>
<dbReference type="SUPFAM" id="SSF57667">
    <property type="entry name" value="beta-beta-alpha zinc fingers"/>
    <property type="match status" value="4"/>
</dbReference>
<feature type="domain" description="C2H2-type" evidence="3">
    <location>
        <begin position="459"/>
        <end position="487"/>
    </location>
</feature>
<keyword evidence="1" id="KW-0479">Metal-binding</keyword>
<feature type="compositionally biased region" description="Polar residues" evidence="2">
    <location>
        <begin position="148"/>
        <end position="157"/>
    </location>
</feature>
<sequence>MVSQIHTYSLLVWNNQNRLLMETKESVAHSEEYIMDDVECDVHMIEEEIVSVESKDDELAETCTEFDHTSPEPVEVNDEESSKPAISDEEDTLAMQEDSLAICTEEETQEIPDQNSEHVVEEEIFILSDHNSEGSAEKDTLVIPERSPANSAEQNNLVDKKVNENRSVRCSPRKPQNPSATEKPKRKRTKRSENDEIIQKFFNLECELCSAPAENFGALLNHFRIEHNRKGYVRCCNKEFYYRSNLVDHIGAHKGLSRCEICQKSYKSKRYLAQHMTESHSQSDAKPFKCTQCHMSYSKEHLLRGHMQMHVKRTCQFCQKVLSNHHSLKVHISQVHSGDSHQICATCGKVFRTSQAMERHIKLVHQPQLVTWKQCDQCDTWFDCLQNLKKHIRVRHEQGGHYPCDKCSHVSINRRSLVYHKNRIHKNRKTYECEQCGKQLLSKLYLREHLATHSNAPLYLCDFCDVTFNSSANKYKHYKAKHFKEWEELKHQRQLEKMNLTAVPTDLSQK</sequence>
<evidence type="ECO:0000313" key="5">
    <source>
        <dbReference type="Proteomes" id="UP000075885"/>
    </source>
</evidence>
<feature type="domain" description="C2H2-type" evidence="3">
    <location>
        <begin position="257"/>
        <end position="285"/>
    </location>
</feature>
<feature type="compositionally biased region" description="Basic and acidic residues" evidence="2">
    <location>
        <begin position="130"/>
        <end position="140"/>
    </location>
</feature>
<feature type="region of interest" description="Disordered" evidence="2">
    <location>
        <begin position="68"/>
        <end position="91"/>
    </location>
</feature>
<dbReference type="EnsemblMetazoa" id="AEPI014132-RA">
    <property type="protein sequence ID" value="AEPI014132-PA"/>
    <property type="gene ID" value="AEPI014132"/>
</dbReference>
<evidence type="ECO:0000256" key="1">
    <source>
        <dbReference type="PROSITE-ProRule" id="PRU00042"/>
    </source>
</evidence>
<dbReference type="Gene3D" id="3.30.160.60">
    <property type="entry name" value="Classic Zinc Finger"/>
    <property type="match status" value="6"/>
</dbReference>
<reference evidence="4" key="2">
    <citation type="submission" date="2020-05" db="UniProtKB">
        <authorList>
            <consortium name="EnsemblMetazoa"/>
        </authorList>
    </citation>
    <scope>IDENTIFICATION</scope>
    <source>
        <strain evidence="4">Epiroticus2</strain>
    </source>
</reference>